<evidence type="ECO:0000256" key="3">
    <source>
        <dbReference type="ARBA" id="ARBA00022448"/>
    </source>
</evidence>
<dbReference type="GeneID" id="63707164"/>
<comment type="caution">
    <text evidence="9">The sequence shown here is derived from an EMBL/GenBank/DDBJ whole genome shotgun (WGS) entry which is preliminary data.</text>
</comment>
<evidence type="ECO:0000256" key="2">
    <source>
        <dbReference type="ARBA" id="ARBA00008335"/>
    </source>
</evidence>
<evidence type="ECO:0000313" key="9">
    <source>
        <dbReference type="EMBL" id="KXG45238.1"/>
    </source>
</evidence>
<dbReference type="EMBL" id="LHQR01000072">
    <property type="protein sequence ID" value="KXG45238.1"/>
    <property type="molecule type" value="Genomic_DNA"/>
</dbReference>
<dbReference type="GO" id="GO:0016020">
    <property type="term" value="C:membrane"/>
    <property type="evidence" value="ECO:0007669"/>
    <property type="project" value="UniProtKB-SubCell"/>
</dbReference>
<feature type="transmembrane region" description="Helical" evidence="7">
    <location>
        <begin position="31"/>
        <end position="52"/>
    </location>
</feature>
<evidence type="ECO:0000259" key="8">
    <source>
        <dbReference type="PROSITE" id="PS50850"/>
    </source>
</evidence>
<dbReference type="STRING" id="5078.A0A135L8F3"/>
<dbReference type="PANTHER" id="PTHR43791:SF24">
    <property type="entry name" value="NICOTINIC ACID PLASMA MEMBRANE TRANSPORTER"/>
    <property type="match status" value="1"/>
</dbReference>
<feature type="domain" description="Major facilitator superfamily (MFS) profile" evidence="8">
    <location>
        <begin position="39"/>
        <end position="504"/>
    </location>
</feature>
<evidence type="ECO:0000256" key="7">
    <source>
        <dbReference type="SAM" id="Phobius"/>
    </source>
</evidence>
<comment type="subcellular location">
    <subcellularLocation>
        <location evidence="1">Membrane</location>
        <topology evidence="1">Multi-pass membrane protein</topology>
    </subcellularLocation>
</comment>
<gene>
    <name evidence="9" type="ORF">PGRI_041510</name>
</gene>
<feature type="transmembrane region" description="Helical" evidence="7">
    <location>
        <begin position="323"/>
        <end position="343"/>
    </location>
</feature>
<evidence type="ECO:0000256" key="4">
    <source>
        <dbReference type="ARBA" id="ARBA00022692"/>
    </source>
</evidence>
<dbReference type="InterPro" id="IPR036259">
    <property type="entry name" value="MFS_trans_sf"/>
</dbReference>
<feature type="transmembrane region" description="Helical" evidence="7">
    <location>
        <begin position="350"/>
        <end position="370"/>
    </location>
</feature>
<sequence>MKEIDIKTDISSDHDVQMGNFVVDPVRERKLLWKLDLCICPLVMLIFLVAYLDRSNLGNAAVAGMPEDIGLVGNELGSEIMPCPVFEAIANNTKPDAVSLFYATYVFFEIPFSMLLKKLRPNRLISALIIGFSASILAAGFIKNVAGLYITRLFLGVFESGLFPCLTVLLTTFYKREEQAQRISYLFVSAALSGGFGGLLAFGLVRLDGAAGLEGWRWLFIVEGIMSAVVGIATFFLLPNDFETAYFLNKEDKELMRMRMQQSARYAETEEFDIKEVWKTLRDPKSWLTSFNQICVNTCSFGFSTFLPTIIRGFGFDSVKTQLLTVPVYIWASAFYLVVAHFSDRVRMRAAFMVPLCLVTAVGYAMLLGVDVQARGPLYFATYVCVTGIYAVVGLGVSWNANSHSGYYKRAMGVGLQQTIGNCAGLIAGQIYKSPVNGRYVVGHSVSLATICLAFFGNAGMWALLRYHNKKRDQLSPEEREHIISSGSYEKKGGDFHPDFRYIL</sequence>
<feature type="transmembrane region" description="Helical" evidence="7">
    <location>
        <begin position="123"/>
        <end position="142"/>
    </location>
</feature>
<dbReference type="OrthoDB" id="2962993at2759"/>
<organism evidence="9 10">
    <name type="scientific">Penicillium patulum</name>
    <name type="common">Penicillium griseofulvum</name>
    <dbReference type="NCBI Taxonomy" id="5078"/>
    <lineage>
        <taxon>Eukaryota</taxon>
        <taxon>Fungi</taxon>
        <taxon>Dikarya</taxon>
        <taxon>Ascomycota</taxon>
        <taxon>Pezizomycotina</taxon>
        <taxon>Eurotiomycetes</taxon>
        <taxon>Eurotiomycetidae</taxon>
        <taxon>Eurotiales</taxon>
        <taxon>Aspergillaceae</taxon>
        <taxon>Penicillium</taxon>
    </lineage>
</organism>
<dbReference type="InterPro" id="IPR020846">
    <property type="entry name" value="MFS_dom"/>
</dbReference>
<protein>
    <submittedName>
        <fullName evidence="9">Major facilitator superfamily domain, general substrate transporter</fullName>
    </submittedName>
</protein>
<comment type="similarity">
    <text evidence="2">Belongs to the major facilitator superfamily.</text>
</comment>
<evidence type="ECO:0000313" key="10">
    <source>
        <dbReference type="Proteomes" id="UP000070168"/>
    </source>
</evidence>
<dbReference type="OMA" id="YIWASAF"/>
<evidence type="ECO:0000256" key="1">
    <source>
        <dbReference type="ARBA" id="ARBA00004141"/>
    </source>
</evidence>
<feature type="transmembrane region" description="Helical" evidence="7">
    <location>
        <begin position="97"/>
        <end position="116"/>
    </location>
</feature>
<dbReference type="Gene3D" id="1.20.1250.20">
    <property type="entry name" value="MFS general substrate transporter like domains"/>
    <property type="match status" value="2"/>
</dbReference>
<evidence type="ECO:0000256" key="6">
    <source>
        <dbReference type="ARBA" id="ARBA00023136"/>
    </source>
</evidence>
<keyword evidence="10" id="KW-1185">Reference proteome</keyword>
<feature type="transmembrane region" description="Helical" evidence="7">
    <location>
        <begin position="444"/>
        <end position="465"/>
    </location>
</feature>
<proteinExistence type="inferred from homology"/>
<keyword evidence="4 7" id="KW-0812">Transmembrane</keyword>
<keyword evidence="5 7" id="KW-1133">Transmembrane helix</keyword>
<feature type="transmembrane region" description="Helical" evidence="7">
    <location>
        <begin position="216"/>
        <end position="238"/>
    </location>
</feature>
<evidence type="ECO:0000256" key="5">
    <source>
        <dbReference type="ARBA" id="ARBA00022989"/>
    </source>
</evidence>
<feature type="transmembrane region" description="Helical" evidence="7">
    <location>
        <begin position="291"/>
        <end position="311"/>
    </location>
</feature>
<name>A0A135L8F3_PENPA</name>
<dbReference type="SUPFAM" id="SSF103473">
    <property type="entry name" value="MFS general substrate transporter"/>
    <property type="match status" value="1"/>
</dbReference>
<feature type="transmembrane region" description="Helical" evidence="7">
    <location>
        <begin position="183"/>
        <end position="204"/>
    </location>
</feature>
<dbReference type="PROSITE" id="PS50850">
    <property type="entry name" value="MFS"/>
    <property type="match status" value="1"/>
</dbReference>
<reference evidence="9 10" key="1">
    <citation type="journal article" date="2016" name="BMC Genomics">
        <title>Genome sequencing and secondary metabolism of the postharvest pathogen Penicillium griseofulvum.</title>
        <authorList>
            <person name="Banani H."/>
            <person name="Marcet-Houben M."/>
            <person name="Ballester A.R."/>
            <person name="Abbruscato P."/>
            <person name="Gonzalez-Candelas L."/>
            <person name="Gabaldon T."/>
            <person name="Spadaro D."/>
        </authorList>
    </citation>
    <scope>NUCLEOTIDE SEQUENCE [LARGE SCALE GENOMIC DNA]</scope>
    <source>
        <strain evidence="9 10">PG3</strain>
    </source>
</reference>
<dbReference type="FunFam" id="1.20.1250.20:FF:000013">
    <property type="entry name" value="MFS general substrate transporter"/>
    <property type="match status" value="1"/>
</dbReference>
<dbReference type="GO" id="GO:0022857">
    <property type="term" value="F:transmembrane transporter activity"/>
    <property type="evidence" value="ECO:0007669"/>
    <property type="project" value="InterPro"/>
</dbReference>
<dbReference type="FunFam" id="1.20.1250.20:FF:000018">
    <property type="entry name" value="MFS transporter permease"/>
    <property type="match status" value="1"/>
</dbReference>
<accession>A0A135L8F3</accession>
<dbReference type="AlphaFoldDB" id="A0A135L8F3"/>
<dbReference type="Pfam" id="PF07690">
    <property type="entry name" value="MFS_1"/>
    <property type="match status" value="1"/>
</dbReference>
<feature type="transmembrane region" description="Helical" evidence="7">
    <location>
        <begin position="411"/>
        <end position="432"/>
    </location>
</feature>
<dbReference type="RefSeq" id="XP_040643774.1">
    <property type="nucleotide sequence ID" value="XM_040791864.1"/>
</dbReference>
<dbReference type="PANTHER" id="PTHR43791">
    <property type="entry name" value="PERMEASE-RELATED"/>
    <property type="match status" value="1"/>
</dbReference>
<feature type="transmembrane region" description="Helical" evidence="7">
    <location>
        <begin position="148"/>
        <end position="171"/>
    </location>
</feature>
<feature type="transmembrane region" description="Helical" evidence="7">
    <location>
        <begin position="376"/>
        <end position="399"/>
    </location>
</feature>
<keyword evidence="3" id="KW-0813">Transport</keyword>
<dbReference type="InterPro" id="IPR011701">
    <property type="entry name" value="MFS"/>
</dbReference>
<keyword evidence="6 7" id="KW-0472">Membrane</keyword>
<dbReference type="Proteomes" id="UP000070168">
    <property type="component" value="Unassembled WGS sequence"/>
</dbReference>